<feature type="compositionally biased region" description="Polar residues" evidence="1">
    <location>
        <begin position="1"/>
        <end position="36"/>
    </location>
</feature>
<dbReference type="Gene3D" id="3.30.710.10">
    <property type="entry name" value="Potassium Channel Kv1.1, Chain A"/>
    <property type="match status" value="1"/>
</dbReference>
<dbReference type="GeneID" id="33555433"/>
<dbReference type="InterPro" id="IPR036859">
    <property type="entry name" value="CAP-Gly_dom_sf"/>
</dbReference>
<evidence type="ECO:0000313" key="3">
    <source>
        <dbReference type="EMBL" id="ORX34351.1"/>
    </source>
</evidence>
<dbReference type="InParanoid" id="A0A1Y1U8I2"/>
<dbReference type="SUPFAM" id="SSF54695">
    <property type="entry name" value="POZ domain"/>
    <property type="match status" value="1"/>
</dbReference>
<evidence type="ECO:0000256" key="1">
    <source>
        <dbReference type="SAM" id="MobiDB-lite"/>
    </source>
</evidence>
<dbReference type="Gene3D" id="2.30.30.190">
    <property type="entry name" value="CAP Gly-rich-like domain"/>
    <property type="match status" value="1"/>
</dbReference>
<feature type="compositionally biased region" description="Low complexity" evidence="1">
    <location>
        <begin position="124"/>
        <end position="144"/>
    </location>
</feature>
<dbReference type="OrthoDB" id="2130750at2759"/>
<dbReference type="PANTHER" id="PTHR22427:SF7">
    <property type="entry name" value="GH15728P"/>
    <property type="match status" value="1"/>
</dbReference>
<dbReference type="InterPro" id="IPR011333">
    <property type="entry name" value="SKP1/BTB/POZ_sf"/>
</dbReference>
<organism evidence="3 4">
    <name type="scientific">Kockovaella imperatae</name>
    <dbReference type="NCBI Taxonomy" id="4999"/>
    <lineage>
        <taxon>Eukaryota</taxon>
        <taxon>Fungi</taxon>
        <taxon>Dikarya</taxon>
        <taxon>Basidiomycota</taxon>
        <taxon>Agaricomycotina</taxon>
        <taxon>Tremellomycetes</taxon>
        <taxon>Tremellales</taxon>
        <taxon>Cuniculitremaceae</taxon>
        <taxon>Kockovaella</taxon>
    </lineage>
</organism>
<feature type="compositionally biased region" description="Polar residues" evidence="1">
    <location>
        <begin position="147"/>
        <end position="156"/>
    </location>
</feature>
<feature type="domain" description="BTB" evidence="2">
    <location>
        <begin position="286"/>
        <end position="357"/>
    </location>
</feature>
<protein>
    <recommendedName>
        <fullName evidence="2">BTB domain-containing protein</fullName>
    </recommendedName>
</protein>
<dbReference type="SUPFAM" id="SSF74924">
    <property type="entry name" value="Cap-Gly domain"/>
    <property type="match status" value="1"/>
</dbReference>
<accession>A0A1Y1U8I2</accession>
<feature type="region of interest" description="Disordered" evidence="1">
    <location>
        <begin position="615"/>
        <end position="737"/>
    </location>
</feature>
<dbReference type="PROSITE" id="PS50097">
    <property type="entry name" value="BTB"/>
    <property type="match status" value="1"/>
</dbReference>
<feature type="compositionally biased region" description="Polar residues" evidence="1">
    <location>
        <begin position="713"/>
        <end position="724"/>
    </location>
</feature>
<dbReference type="EMBL" id="NBSH01000014">
    <property type="protein sequence ID" value="ORX34351.1"/>
    <property type="molecule type" value="Genomic_DNA"/>
</dbReference>
<dbReference type="Pfam" id="PF00651">
    <property type="entry name" value="BTB"/>
    <property type="match status" value="1"/>
</dbReference>
<comment type="caution">
    <text evidence="3">The sequence shown here is derived from an EMBL/GenBank/DDBJ whole genome shotgun (WGS) entry which is preliminary data.</text>
</comment>
<dbReference type="PANTHER" id="PTHR22427">
    <property type="entry name" value="GH15728P"/>
    <property type="match status" value="1"/>
</dbReference>
<reference evidence="3 4" key="1">
    <citation type="submission" date="2017-03" db="EMBL/GenBank/DDBJ databases">
        <title>Widespread Adenine N6-methylation of Active Genes in Fungi.</title>
        <authorList>
            <consortium name="DOE Joint Genome Institute"/>
            <person name="Mondo S.J."/>
            <person name="Dannebaum R.O."/>
            <person name="Kuo R.C."/>
            <person name="Louie K.B."/>
            <person name="Bewick A.J."/>
            <person name="Labutti K."/>
            <person name="Haridas S."/>
            <person name="Kuo A."/>
            <person name="Salamov A."/>
            <person name="Ahrendt S.R."/>
            <person name="Lau R."/>
            <person name="Bowen B.P."/>
            <person name="Lipzen A."/>
            <person name="Sullivan W."/>
            <person name="Andreopoulos W.B."/>
            <person name="Clum A."/>
            <person name="Lindquist E."/>
            <person name="Daum C."/>
            <person name="Northen T.R."/>
            <person name="Ramamoorthy G."/>
            <person name="Schmitz R.J."/>
            <person name="Gryganskyi A."/>
            <person name="Culley D."/>
            <person name="Magnuson J."/>
            <person name="James T.Y."/>
            <person name="O'Malley M.A."/>
            <person name="Stajich J.E."/>
            <person name="Spatafora J.W."/>
            <person name="Visel A."/>
            <person name="Grigoriev I.V."/>
        </authorList>
    </citation>
    <scope>NUCLEOTIDE SEQUENCE [LARGE SCALE GENOMIC DNA]</scope>
    <source>
        <strain evidence="3 4">NRRL Y-17943</strain>
    </source>
</reference>
<dbReference type="InterPro" id="IPR000210">
    <property type="entry name" value="BTB/POZ_dom"/>
</dbReference>
<dbReference type="SMART" id="SM00225">
    <property type="entry name" value="BTB"/>
    <property type="match status" value="1"/>
</dbReference>
<gene>
    <name evidence="3" type="ORF">BD324DRAFT_583444</name>
</gene>
<dbReference type="RefSeq" id="XP_021868614.1">
    <property type="nucleotide sequence ID" value="XM_022013625.1"/>
</dbReference>
<dbReference type="AlphaFoldDB" id="A0A1Y1U8I2"/>
<proteinExistence type="predicted"/>
<sequence length="922" mass="101496">MNSHAAASTSRHGVGTAITSPNPSGSRKTTSLNNNVKRGFDPTSSNDRDIPCVEERVAESLSVWAKELRALFDHAKERFGDVTWENEDDSSGRSRIWGHKAVIYARAPKAFKDRYFISRPFSRSPASLRSPSPSFPSQFPDTPSSPHPSSATNSFHRPSPVPAHSGRTSTLSVNTIKSEGTLRANGDGVLRLTHGDTPELFQAQLEWLYTGEGFGDVVEWISAEDDSGIGGSIRDSLGRRGNLTERRDKLGQDLTYMWRSKLYADARIHLAPPLPGQEDSSSSDSDDSSDSLSSTAVFTAHRFILASRSPYFASVLLNGSTFKPHTSDIHLPTPPFTPAALHFCLGYIYAGHLDFSNRTFDLITAFAIHRAASYLQLDTLQAEIESRIAHEFCHAFDPAKVHCRRCPARIARVWRFASSPDVGSVDLLMKSRAYVVRRWGDTWGRDVALAEPQDRQALVKDVVTSIGPRNIVAAFRSLGMIQDRIDHAVRSKGRAWTAWAEPIEEMLQVIQKHVQTILVDRFAEVAESPEFWHLVSGQGFSHDLLETISKALVESVGTAQECVEGPRIYQALVSSLLLRVEPNTLQTALPPRSRGRLQIEEAKEGILGHVRRRWMQIRDGGGQSKTTPRRAKPDKPVRTVPTPKSARKVEEESRIRKLSTASTASTRGKAFRKGESPPPLPLPSSVISPSLHSPTSQSNLPPPVSMARAGRKISTSSAKSNQSYRAHPASAFDPPRRPLIVNLPEKQAPEGTTPFQGRGVALRMGIPCIVSLKSKRARFRAMVKYIGHIQDSRGPWLGIETEELDRFNVSTLDSGSLDGIHYFHLSSQEGNMEDVDVRLARQRRIEVIREGLERPVGLGLGTIGRHRAAGLPAPGTFGLGVDNLGTKRSKSPTPFTDGFGTIVNPRVLFVRPSEVVFVLGAE</sequence>
<name>A0A1Y1U8I2_9TREE</name>
<feature type="compositionally biased region" description="Low complexity" evidence="1">
    <location>
        <begin position="683"/>
        <end position="696"/>
    </location>
</feature>
<keyword evidence="4" id="KW-1185">Reference proteome</keyword>
<evidence type="ECO:0000313" key="4">
    <source>
        <dbReference type="Proteomes" id="UP000193218"/>
    </source>
</evidence>
<dbReference type="Proteomes" id="UP000193218">
    <property type="component" value="Unassembled WGS sequence"/>
</dbReference>
<feature type="region of interest" description="Disordered" evidence="1">
    <location>
        <begin position="124"/>
        <end position="170"/>
    </location>
</feature>
<feature type="region of interest" description="Disordered" evidence="1">
    <location>
        <begin position="1"/>
        <end position="51"/>
    </location>
</feature>
<dbReference type="STRING" id="4999.A0A1Y1U8I2"/>
<evidence type="ECO:0000259" key="2">
    <source>
        <dbReference type="PROSITE" id="PS50097"/>
    </source>
</evidence>